<proteinExistence type="predicted"/>
<dbReference type="EMBL" id="JAVHJL010000003">
    <property type="protein sequence ID" value="KAK6506851.1"/>
    <property type="molecule type" value="Genomic_DNA"/>
</dbReference>
<organism evidence="2 3">
    <name type="scientific">Arthrobotrys musiformis</name>
    <dbReference type="NCBI Taxonomy" id="47236"/>
    <lineage>
        <taxon>Eukaryota</taxon>
        <taxon>Fungi</taxon>
        <taxon>Dikarya</taxon>
        <taxon>Ascomycota</taxon>
        <taxon>Pezizomycotina</taxon>
        <taxon>Orbiliomycetes</taxon>
        <taxon>Orbiliales</taxon>
        <taxon>Orbiliaceae</taxon>
        <taxon>Arthrobotrys</taxon>
    </lineage>
</organism>
<reference evidence="2 3" key="1">
    <citation type="submission" date="2023-08" db="EMBL/GenBank/DDBJ databases">
        <authorList>
            <person name="Palmer J.M."/>
        </authorList>
    </citation>
    <scope>NUCLEOTIDE SEQUENCE [LARGE SCALE GENOMIC DNA]</scope>
    <source>
        <strain evidence="2 3">TWF481</strain>
    </source>
</reference>
<dbReference type="Proteomes" id="UP001370758">
    <property type="component" value="Unassembled WGS sequence"/>
</dbReference>
<dbReference type="AlphaFoldDB" id="A0AAV9WEB8"/>
<evidence type="ECO:0000256" key="1">
    <source>
        <dbReference type="SAM" id="MobiDB-lite"/>
    </source>
</evidence>
<name>A0AAV9WEB8_9PEZI</name>
<feature type="compositionally biased region" description="Low complexity" evidence="1">
    <location>
        <begin position="74"/>
        <end position="89"/>
    </location>
</feature>
<evidence type="ECO:0000313" key="2">
    <source>
        <dbReference type="EMBL" id="KAK6506851.1"/>
    </source>
</evidence>
<sequence>MMALPISNSEDWNPGSSSQDDLEYNWEWERSYGLDDRQDQPGVAIPTASLSNSANFPGSNSTVEQSEPSFQEVSSATAASDSAPSGAGTLPTIAASPQRRPLKLYDAYTDFAVLRRPYPCDRCFKKSKTLKDLGIHYMRDHERTKIFTCHCGWKRARHDDLLNHRKICDIYKGYPRESNGGAGAAFPAGTNLTVQASSDQHTQHSEAAVYITGDSSINYIGPMTAPARRGSGGGTETSEGPQGTTNHDTPEGSGRGHRRQSADGEYQRMERALKESEEEKKKLEKRAETSEKRAETWEKRGETWEKERERLKKDKKKLKRRNKISRRKRKNVEEENKRFRAMLGLAPEGPLIQSGEQETVE</sequence>
<feature type="region of interest" description="Disordered" evidence="1">
    <location>
        <begin position="1"/>
        <end position="20"/>
    </location>
</feature>
<accession>A0AAV9WEB8</accession>
<protein>
    <recommendedName>
        <fullName evidence="4">C2H2-type domain-containing protein</fullName>
    </recommendedName>
</protein>
<gene>
    <name evidence="2" type="ORF">TWF481_005311</name>
</gene>
<feature type="compositionally biased region" description="Basic residues" evidence="1">
    <location>
        <begin position="313"/>
        <end position="330"/>
    </location>
</feature>
<feature type="region of interest" description="Disordered" evidence="1">
    <location>
        <begin position="33"/>
        <end position="94"/>
    </location>
</feature>
<evidence type="ECO:0000313" key="3">
    <source>
        <dbReference type="Proteomes" id="UP001370758"/>
    </source>
</evidence>
<keyword evidence="3" id="KW-1185">Reference proteome</keyword>
<feature type="compositionally biased region" description="Polar residues" evidence="1">
    <location>
        <begin position="48"/>
        <end position="73"/>
    </location>
</feature>
<feature type="compositionally biased region" description="Basic and acidic residues" evidence="1">
    <location>
        <begin position="260"/>
        <end position="312"/>
    </location>
</feature>
<feature type="region of interest" description="Disordered" evidence="1">
    <location>
        <begin position="221"/>
        <end position="361"/>
    </location>
</feature>
<evidence type="ECO:0008006" key="4">
    <source>
        <dbReference type="Google" id="ProtNLM"/>
    </source>
</evidence>
<comment type="caution">
    <text evidence="2">The sequence shown here is derived from an EMBL/GenBank/DDBJ whole genome shotgun (WGS) entry which is preliminary data.</text>
</comment>
<feature type="compositionally biased region" description="Polar residues" evidence="1">
    <location>
        <begin position="1"/>
        <end position="19"/>
    </location>
</feature>